<gene>
    <name evidence="2" type="ORF">KL771_23660</name>
</gene>
<dbReference type="GO" id="GO:0003676">
    <property type="term" value="F:nucleic acid binding"/>
    <property type="evidence" value="ECO:0007669"/>
    <property type="project" value="InterPro"/>
</dbReference>
<dbReference type="Gene3D" id="3.30.420.10">
    <property type="entry name" value="Ribonuclease H-like superfamily/Ribonuclease H"/>
    <property type="match status" value="1"/>
</dbReference>
<dbReference type="PANTHER" id="PTHR30231:SF7">
    <property type="entry name" value="BLR4117 PROTEIN"/>
    <property type="match status" value="1"/>
</dbReference>
<protein>
    <submittedName>
        <fullName evidence="2">3'-5' exonuclease</fullName>
    </submittedName>
</protein>
<organism evidence="2 3">
    <name type="scientific">Prosthecodimorpha staleyi</name>
    <dbReference type="NCBI Taxonomy" id="2840188"/>
    <lineage>
        <taxon>Bacteria</taxon>
        <taxon>Pseudomonadati</taxon>
        <taxon>Pseudomonadota</taxon>
        <taxon>Alphaproteobacteria</taxon>
        <taxon>Hyphomicrobiales</taxon>
        <taxon>Ancalomicrobiaceae</taxon>
        <taxon>Prosthecodimorpha</taxon>
    </lineage>
</organism>
<dbReference type="InterPro" id="IPR013520">
    <property type="entry name" value="Ribonucl_H"/>
</dbReference>
<dbReference type="InterPro" id="IPR036397">
    <property type="entry name" value="RNaseH_sf"/>
</dbReference>
<dbReference type="GO" id="GO:0008408">
    <property type="term" value="F:3'-5' exonuclease activity"/>
    <property type="evidence" value="ECO:0007669"/>
    <property type="project" value="TreeGrafter"/>
</dbReference>
<keyword evidence="2" id="KW-0269">Exonuclease</keyword>
<dbReference type="CDD" id="cd06127">
    <property type="entry name" value="DEDDh"/>
    <property type="match status" value="1"/>
</dbReference>
<keyword evidence="3" id="KW-1185">Reference proteome</keyword>
<dbReference type="EMBL" id="JAHHZF010000013">
    <property type="protein sequence ID" value="MBT9292479.1"/>
    <property type="molecule type" value="Genomic_DNA"/>
</dbReference>
<dbReference type="AlphaFoldDB" id="A0A947D9C0"/>
<reference evidence="2 3" key="1">
    <citation type="submission" date="2021-06" db="EMBL/GenBank/DDBJ databases">
        <authorList>
            <person name="Grouzdev D.S."/>
            <person name="Koziaeva V."/>
        </authorList>
    </citation>
    <scope>NUCLEOTIDE SEQUENCE [LARGE SCALE GENOMIC DNA]</scope>
    <source>
        <strain evidence="2 3">22</strain>
    </source>
</reference>
<dbReference type="RefSeq" id="WP_261970985.1">
    <property type="nucleotide sequence ID" value="NZ_JAHHZF010000013.1"/>
</dbReference>
<accession>A0A947D9C0</accession>
<dbReference type="GO" id="GO:0005829">
    <property type="term" value="C:cytosol"/>
    <property type="evidence" value="ECO:0007669"/>
    <property type="project" value="TreeGrafter"/>
</dbReference>
<evidence type="ECO:0000313" key="2">
    <source>
        <dbReference type="EMBL" id="MBT9292479.1"/>
    </source>
</evidence>
<dbReference type="Proteomes" id="UP000766595">
    <property type="component" value="Unassembled WGS sequence"/>
</dbReference>
<dbReference type="GO" id="GO:0006259">
    <property type="term" value="P:DNA metabolic process"/>
    <property type="evidence" value="ECO:0007669"/>
    <property type="project" value="UniProtKB-ARBA"/>
</dbReference>
<comment type="caution">
    <text evidence="2">The sequence shown here is derived from an EMBL/GenBank/DDBJ whole genome shotgun (WGS) entry which is preliminary data.</text>
</comment>
<name>A0A947D9C0_9HYPH</name>
<sequence length="223" mass="25353">MALLGAVTKLVDQQRLWDKRWLWMFEPDATGEVVSVDCETTGFDTRRDDVVSIAAVRIRGNRILTSEAFRAVIRPEAAMTAEAMKVHRILGSDVVDARVIREVLPEFLEFVGTRPLVGYWIDYDATMLNRYTIEYYGLRLPNRRIEVSKLYYDRKYGKAPQGSEIDLRFATILADLGLPDRVQHDAFEDALAAAEMYVVLKDMIDRGVRLGRDRPRTGGPVGV</sequence>
<keyword evidence="2" id="KW-0540">Nuclease</keyword>
<feature type="domain" description="Exonuclease" evidence="1">
    <location>
        <begin position="32"/>
        <end position="206"/>
    </location>
</feature>
<dbReference type="SMART" id="SM00479">
    <property type="entry name" value="EXOIII"/>
    <property type="match status" value="1"/>
</dbReference>
<evidence type="ECO:0000259" key="1">
    <source>
        <dbReference type="SMART" id="SM00479"/>
    </source>
</evidence>
<proteinExistence type="predicted"/>
<dbReference type="SUPFAM" id="SSF53098">
    <property type="entry name" value="Ribonuclease H-like"/>
    <property type="match status" value="1"/>
</dbReference>
<evidence type="ECO:0000313" key="3">
    <source>
        <dbReference type="Proteomes" id="UP000766595"/>
    </source>
</evidence>
<dbReference type="Pfam" id="PF00929">
    <property type="entry name" value="RNase_T"/>
    <property type="match status" value="1"/>
</dbReference>
<keyword evidence="2" id="KW-0378">Hydrolase</keyword>
<dbReference type="PANTHER" id="PTHR30231">
    <property type="entry name" value="DNA POLYMERASE III SUBUNIT EPSILON"/>
    <property type="match status" value="1"/>
</dbReference>
<dbReference type="NCBIfam" id="NF006601">
    <property type="entry name" value="PRK09145.1"/>
    <property type="match status" value="1"/>
</dbReference>
<dbReference type="InterPro" id="IPR012337">
    <property type="entry name" value="RNaseH-like_sf"/>
</dbReference>